<dbReference type="RefSeq" id="WP_208842584.1">
    <property type="nucleotide sequence ID" value="NZ_CP072133.1"/>
</dbReference>
<gene>
    <name evidence="1" type="ORF">J5O05_13820</name>
</gene>
<evidence type="ECO:0000313" key="2">
    <source>
        <dbReference type="Proteomes" id="UP000664904"/>
    </source>
</evidence>
<dbReference type="AlphaFoldDB" id="A0A975DH01"/>
<organism evidence="1 2">
    <name type="scientific">Pseudoalteromonas xiamenensis</name>
    <dbReference type="NCBI Taxonomy" id="882626"/>
    <lineage>
        <taxon>Bacteria</taxon>
        <taxon>Pseudomonadati</taxon>
        <taxon>Pseudomonadota</taxon>
        <taxon>Gammaproteobacteria</taxon>
        <taxon>Alteromonadales</taxon>
        <taxon>Pseudoalteromonadaceae</taxon>
        <taxon>Pseudoalteromonas</taxon>
    </lineage>
</organism>
<name>A0A975DH01_9GAMM</name>
<keyword evidence="2" id="KW-1185">Reference proteome</keyword>
<dbReference type="Proteomes" id="UP000664904">
    <property type="component" value="Chromosome"/>
</dbReference>
<sequence length="418" mass="46813">MCIPYFDEKSGKLYHAFISCYSASNNYYQMNINFGYWQGEVFTSLYKYNSSSQSSGEFGAYSNKYVAINQTYAVILPLAKYEDPSDVRMCLVIASSGTQNDSANSSWRKVISVNPDESGVSIYTGASNAACDEGAKTAYHPLSNNYQHLAYDQEKKRLVGYMGSLQYYNRAVGISTLSTAAKENLEVGASPTFGWPTDEMKNITKYISFTGFTQSDQALKGRFVRSSDYNTDSAKKYNAIKTASGYLTAVPGGNWRTLNHTYYCPVSQGTLGMYGYNFHRTVGADLKYSMNTYSMADRATSYLVCKTDGRIVPYQIFYGPNFRRYRTGYYNATIQVIDVVSINYCVLDDNGSTVSHGVLPLPELQQYSEVETMGNCHDLLLLPICFDSNEQKIHLLRGSYEAFESGSRAHMSTLIYKV</sequence>
<accession>A0A975DH01</accession>
<reference evidence="1" key="1">
    <citation type="submission" date="2021-03" db="EMBL/GenBank/DDBJ databases">
        <title>Complete Genome of Pseudoalteromonas xiamenensis STKMTI.2, a new potential marine bacterium producing anti-Vibrio compounds.</title>
        <authorList>
            <person name="Handayani D.P."/>
            <person name="Isnansetyo A."/>
            <person name="Istiqomah I."/>
            <person name="Jumina J."/>
        </authorList>
    </citation>
    <scope>NUCLEOTIDE SEQUENCE</scope>
    <source>
        <strain evidence="1">STKMTI.2</strain>
    </source>
</reference>
<proteinExistence type="predicted"/>
<dbReference type="KEGG" id="pxi:J5O05_13820"/>
<protein>
    <submittedName>
        <fullName evidence="1">Uncharacterized protein</fullName>
    </submittedName>
</protein>
<dbReference type="EMBL" id="CP072133">
    <property type="protein sequence ID" value="QTH70942.1"/>
    <property type="molecule type" value="Genomic_DNA"/>
</dbReference>
<evidence type="ECO:0000313" key="1">
    <source>
        <dbReference type="EMBL" id="QTH70942.1"/>
    </source>
</evidence>